<evidence type="ECO:0000259" key="14">
    <source>
        <dbReference type="PROSITE" id="PS50109"/>
    </source>
</evidence>
<dbReference type="SUPFAM" id="SSF47384">
    <property type="entry name" value="Homodimeric domain of signal transducing histidine kinase"/>
    <property type="match status" value="1"/>
</dbReference>
<evidence type="ECO:0000256" key="4">
    <source>
        <dbReference type="ARBA" id="ARBA00022475"/>
    </source>
</evidence>
<dbReference type="PRINTS" id="PR00344">
    <property type="entry name" value="BCTRLSENSOR"/>
</dbReference>
<dbReference type="Pfam" id="PF02518">
    <property type="entry name" value="HATPase_c"/>
    <property type="match status" value="2"/>
</dbReference>
<feature type="transmembrane region" description="Helical" evidence="13">
    <location>
        <begin position="342"/>
        <end position="360"/>
    </location>
</feature>
<dbReference type="Pfam" id="PF06580">
    <property type="entry name" value="His_kinase"/>
    <property type="match status" value="1"/>
</dbReference>
<evidence type="ECO:0000256" key="9">
    <source>
        <dbReference type="ARBA" id="ARBA00022840"/>
    </source>
</evidence>
<dbReference type="RefSeq" id="WP_127005071.1">
    <property type="nucleotide sequence ID" value="NZ_CP034346.1"/>
</dbReference>
<keyword evidence="13" id="KW-0812">Transmembrane</keyword>
<comment type="catalytic activity">
    <reaction evidence="1">
        <text>ATP + protein L-histidine = ADP + protein N-phospho-L-histidine.</text>
        <dbReference type="EC" id="2.7.13.3"/>
    </reaction>
</comment>
<feature type="transmembrane region" description="Helical" evidence="13">
    <location>
        <begin position="244"/>
        <end position="262"/>
    </location>
</feature>
<dbReference type="InterPro" id="IPR010559">
    <property type="entry name" value="Sig_transdc_His_kin_internal"/>
</dbReference>
<feature type="domain" description="Response regulatory" evidence="15">
    <location>
        <begin position="714"/>
        <end position="830"/>
    </location>
</feature>
<keyword evidence="11 13" id="KW-0472">Membrane</keyword>
<dbReference type="CDD" id="cd00082">
    <property type="entry name" value="HisKA"/>
    <property type="match status" value="1"/>
</dbReference>
<dbReference type="PANTHER" id="PTHR43047">
    <property type="entry name" value="TWO-COMPONENT HISTIDINE PROTEIN KINASE"/>
    <property type="match status" value="1"/>
</dbReference>
<dbReference type="SMART" id="SM00387">
    <property type="entry name" value="HATPase_c"/>
    <property type="match status" value="2"/>
</dbReference>
<keyword evidence="17" id="KW-1185">Reference proteome</keyword>
<dbReference type="Pfam" id="PF00512">
    <property type="entry name" value="HisKA"/>
    <property type="match status" value="1"/>
</dbReference>
<dbReference type="EC" id="2.7.13.3" evidence="3"/>
<dbReference type="PROSITE" id="PS50110">
    <property type="entry name" value="RESPONSE_REGULATORY"/>
    <property type="match status" value="1"/>
</dbReference>
<feature type="transmembrane region" description="Helical" evidence="13">
    <location>
        <begin position="396"/>
        <end position="414"/>
    </location>
</feature>
<comment type="subcellular location">
    <subcellularLocation>
        <location evidence="2">Cell membrane</location>
    </subcellularLocation>
</comment>
<feature type="modified residue" description="4-aspartylphosphate" evidence="12">
    <location>
        <position position="763"/>
    </location>
</feature>
<dbReference type="InterPro" id="IPR011006">
    <property type="entry name" value="CheY-like_superfamily"/>
</dbReference>
<evidence type="ECO:0000256" key="1">
    <source>
        <dbReference type="ARBA" id="ARBA00000085"/>
    </source>
</evidence>
<dbReference type="SUPFAM" id="SSF55874">
    <property type="entry name" value="ATPase domain of HSP90 chaperone/DNA topoisomerase II/histidine kinase"/>
    <property type="match status" value="2"/>
</dbReference>
<protein>
    <recommendedName>
        <fullName evidence="3">histidine kinase</fullName>
        <ecNumber evidence="3">2.7.13.3</ecNumber>
    </recommendedName>
</protein>
<dbReference type="InterPro" id="IPR036890">
    <property type="entry name" value="HATPase_C_sf"/>
</dbReference>
<dbReference type="Proteomes" id="UP000270678">
    <property type="component" value="Chromosome"/>
</dbReference>
<sequence>MRIKNTSVLKYIAIITLFISILLSLRWIWSEVIFPPAERLIAVNGVIDLRGREFDNTSTFALNGQWEFYPGQLLSQQDLQASKHTASYIQVPGNWEQPISEGSNLSFGSGTYRLRILFDPLKEPVAFWLRGIQASSAVQLNSVSEATFGKPAIDARHYTPMSSSYTASYSETGTTEIELMIQVANFDDPYNGGIVQSIRFGSQAAIDYIRWYSIGFQLVTFITLLLHGLYAFIFYLFNPRERTLALVCLLTMAVATATIAGYDNILLIWLPINYTWALKVRLLAQLWQPLLILLVFRGLTPIKLNIVWLKICTRLLGIYTAFILVAPAVFINGSVELGVFEILYLFPFLWFIYVITTMILKGNNNNGRVFLLLSATGIISNILWTIWNSYNDTSLVYYPLDMIAAIIGFAAYWFREFFLQSAENAKLNEKLRKEDKLKDQFLANTSHELRTPLHGIMNIAHTILTKEQQKLDPTSLKNMNLLITISRRMSHMLDDLLDVARLHEHRIILQKEPLKIQAIVPGIFEMLRYMVDDKPVRLDMNIAESLPAIIADEKRLVQILYNLLHNAIKYTEEGSISISAAVKDGLIHIHVSDTGVGMDQETQSRIFLPYEQGAHGISDGRGIGLGLSICQQLIGLHGGRLSVHSKVGKGSVFSFDLPLANSADTLEPHSSPYHQDMINRIKGDYAELVITDVSAGELPATGMSPALLEGETMHILAVDDDPLNLNVLIGILSMEPYCITKAHSAREALELLGTRQWDLVIADVMMPHMSGYELTRRIRANYSLSELPVLLLTARSQPADIYTGFLSGANDYMTKPVDAMELRYRVEALTILKRSIKERLRMEAAYLQAQIHPHFLFNTLNSIMALSEVDSEKMLRLGDAFASYLRISFDFLNTGELVPLSHELKLVEAYLYIEKERFGNRLSIVWEVEQNIQLLLPPLSVQPLVENAVRHGLLSRLQGGTVRIRIVQQEVGTLIEVDDNGKGMDQDKIDQLLSPIMQGKSGIGVANTHRRLIQLYGQGLSISSKPGQGTTVSFIIPNHRNR</sequence>
<name>A0A3Q9IDR5_9BACL</name>
<evidence type="ECO:0000256" key="8">
    <source>
        <dbReference type="ARBA" id="ARBA00022777"/>
    </source>
</evidence>
<dbReference type="Gene3D" id="3.40.50.2300">
    <property type="match status" value="1"/>
</dbReference>
<dbReference type="SUPFAM" id="SSF52172">
    <property type="entry name" value="CheY-like"/>
    <property type="match status" value="1"/>
</dbReference>
<dbReference type="Pfam" id="PF00072">
    <property type="entry name" value="Response_reg"/>
    <property type="match status" value="1"/>
</dbReference>
<dbReference type="InterPro" id="IPR003594">
    <property type="entry name" value="HATPase_dom"/>
</dbReference>
<dbReference type="FunFam" id="3.30.565.10:FF:000023">
    <property type="entry name" value="PAS domain-containing sensor histidine kinase"/>
    <property type="match status" value="1"/>
</dbReference>
<evidence type="ECO:0000256" key="12">
    <source>
        <dbReference type="PROSITE-ProRule" id="PRU00169"/>
    </source>
</evidence>
<dbReference type="SMART" id="SM00388">
    <property type="entry name" value="HisKA"/>
    <property type="match status" value="1"/>
</dbReference>
<dbReference type="AlphaFoldDB" id="A0A3Q9IDR5"/>
<feature type="transmembrane region" description="Helical" evidence="13">
    <location>
        <begin position="311"/>
        <end position="330"/>
    </location>
</feature>
<evidence type="ECO:0000256" key="13">
    <source>
        <dbReference type="SAM" id="Phobius"/>
    </source>
</evidence>
<feature type="domain" description="Histidine kinase" evidence="14">
    <location>
        <begin position="444"/>
        <end position="661"/>
    </location>
</feature>
<keyword evidence="10" id="KW-0902">Two-component regulatory system</keyword>
<proteinExistence type="predicted"/>
<dbReference type="PROSITE" id="PS50109">
    <property type="entry name" value="HIS_KIN"/>
    <property type="match status" value="2"/>
</dbReference>
<reference evidence="17" key="1">
    <citation type="submission" date="2018-12" db="EMBL/GenBank/DDBJ databases">
        <title>Complete genome sequence of Paenibacillus sp. MBLB1234.</title>
        <authorList>
            <person name="Nam Y.-D."/>
            <person name="Kang J."/>
            <person name="Chung W.-H."/>
            <person name="Park Y.S."/>
        </authorList>
    </citation>
    <scope>NUCLEOTIDE SEQUENCE [LARGE SCALE GENOMIC DNA]</scope>
    <source>
        <strain evidence="17">MBLB1234</strain>
    </source>
</reference>
<evidence type="ECO:0000256" key="6">
    <source>
        <dbReference type="ARBA" id="ARBA00022679"/>
    </source>
</evidence>
<keyword evidence="7" id="KW-0547">Nucleotide-binding</keyword>
<dbReference type="SMART" id="SM00448">
    <property type="entry name" value="REC"/>
    <property type="match status" value="1"/>
</dbReference>
<dbReference type="InterPro" id="IPR004358">
    <property type="entry name" value="Sig_transdc_His_kin-like_C"/>
</dbReference>
<keyword evidence="6" id="KW-0808">Transferase</keyword>
<feature type="transmembrane region" description="Helical" evidence="13">
    <location>
        <begin position="12"/>
        <end position="29"/>
    </location>
</feature>
<dbReference type="Gene3D" id="1.10.287.130">
    <property type="match status" value="1"/>
</dbReference>
<evidence type="ECO:0000256" key="2">
    <source>
        <dbReference type="ARBA" id="ARBA00004236"/>
    </source>
</evidence>
<keyword evidence="9" id="KW-0067">ATP-binding</keyword>
<feature type="transmembrane region" description="Helical" evidence="13">
    <location>
        <begin position="211"/>
        <end position="237"/>
    </location>
</feature>
<dbReference type="KEGG" id="plut:EI981_27600"/>
<dbReference type="InterPro" id="IPR003661">
    <property type="entry name" value="HisK_dim/P_dom"/>
</dbReference>
<dbReference type="InterPro" id="IPR005467">
    <property type="entry name" value="His_kinase_dom"/>
</dbReference>
<evidence type="ECO:0000313" key="17">
    <source>
        <dbReference type="Proteomes" id="UP000270678"/>
    </source>
</evidence>
<evidence type="ECO:0000256" key="7">
    <source>
        <dbReference type="ARBA" id="ARBA00022741"/>
    </source>
</evidence>
<evidence type="ECO:0000256" key="10">
    <source>
        <dbReference type="ARBA" id="ARBA00023012"/>
    </source>
</evidence>
<dbReference type="OrthoDB" id="9809348at2"/>
<evidence type="ECO:0000259" key="15">
    <source>
        <dbReference type="PROSITE" id="PS50110"/>
    </source>
</evidence>
<evidence type="ECO:0000256" key="5">
    <source>
        <dbReference type="ARBA" id="ARBA00022553"/>
    </source>
</evidence>
<dbReference type="Gene3D" id="3.30.565.10">
    <property type="entry name" value="Histidine kinase-like ATPase, C-terminal domain"/>
    <property type="match status" value="2"/>
</dbReference>
<dbReference type="InterPro" id="IPR001789">
    <property type="entry name" value="Sig_transdc_resp-reg_receiver"/>
</dbReference>
<evidence type="ECO:0000256" key="3">
    <source>
        <dbReference type="ARBA" id="ARBA00012438"/>
    </source>
</evidence>
<dbReference type="EMBL" id="CP034346">
    <property type="protein sequence ID" value="AZS18499.1"/>
    <property type="molecule type" value="Genomic_DNA"/>
</dbReference>
<evidence type="ECO:0000256" key="11">
    <source>
        <dbReference type="ARBA" id="ARBA00023136"/>
    </source>
</evidence>
<gene>
    <name evidence="16" type="ORF">EI981_27600</name>
</gene>
<dbReference type="PANTHER" id="PTHR43047:SF72">
    <property type="entry name" value="OSMOSENSING HISTIDINE PROTEIN KINASE SLN1"/>
    <property type="match status" value="1"/>
</dbReference>
<keyword evidence="5 12" id="KW-0597">Phosphoprotein</keyword>
<accession>A0A3Q9IDR5</accession>
<dbReference type="Gene3D" id="2.60.120.260">
    <property type="entry name" value="Galactose-binding domain-like"/>
    <property type="match status" value="1"/>
</dbReference>
<organism evidence="16 17">
    <name type="scientific">Paenibacillus lutimineralis</name>
    <dbReference type="NCBI Taxonomy" id="2707005"/>
    <lineage>
        <taxon>Bacteria</taxon>
        <taxon>Bacillati</taxon>
        <taxon>Bacillota</taxon>
        <taxon>Bacilli</taxon>
        <taxon>Bacillales</taxon>
        <taxon>Paenibacillaceae</taxon>
        <taxon>Paenibacillus</taxon>
    </lineage>
</organism>
<dbReference type="GO" id="GO:0009927">
    <property type="term" value="F:histidine phosphotransfer kinase activity"/>
    <property type="evidence" value="ECO:0007669"/>
    <property type="project" value="TreeGrafter"/>
</dbReference>
<evidence type="ECO:0000313" key="16">
    <source>
        <dbReference type="EMBL" id="AZS18499.1"/>
    </source>
</evidence>
<keyword evidence="4" id="KW-1003">Cell membrane</keyword>
<keyword evidence="8" id="KW-0418">Kinase</keyword>
<feature type="transmembrane region" description="Helical" evidence="13">
    <location>
        <begin position="282"/>
        <end position="299"/>
    </location>
</feature>
<feature type="domain" description="Histidine kinase" evidence="14">
    <location>
        <begin position="944"/>
        <end position="1040"/>
    </location>
</feature>
<dbReference type="GO" id="GO:0005524">
    <property type="term" value="F:ATP binding"/>
    <property type="evidence" value="ECO:0007669"/>
    <property type="project" value="UniProtKB-KW"/>
</dbReference>
<keyword evidence="13" id="KW-1133">Transmembrane helix</keyword>
<dbReference type="GO" id="GO:0000155">
    <property type="term" value="F:phosphorelay sensor kinase activity"/>
    <property type="evidence" value="ECO:0007669"/>
    <property type="project" value="InterPro"/>
</dbReference>
<dbReference type="InterPro" id="IPR036097">
    <property type="entry name" value="HisK_dim/P_sf"/>
</dbReference>
<dbReference type="CDD" id="cd17574">
    <property type="entry name" value="REC_OmpR"/>
    <property type="match status" value="1"/>
</dbReference>
<dbReference type="GO" id="GO:0005886">
    <property type="term" value="C:plasma membrane"/>
    <property type="evidence" value="ECO:0007669"/>
    <property type="project" value="UniProtKB-SubCell"/>
</dbReference>